<proteinExistence type="predicted"/>
<dbReference type="InterPro" id="IPR009387">
    <property type="entry name" value="HigB-2"/>
</dbReference>
<comment type="caution">
    <text evidence="1">The sequence shown here is derived from an EMBL/GenBank/DDBJ whole genome shotgun (WGS) entry which is preliminary data.</text>
</comment>
<evidence type="ECO:0000313" key="2">
    <source>
        <dbReference type="Proteomes" id="UP000078316"/>
    </source>
</evidence>
<protein>
    <recommendedName>
        <fullName evidence="3">Addiction module toxin RelE</fullName>
    </recommendedName>
</protein>
<dbReference type="Proteomes" id="UP000078316">
    <property type="component" value="Unassembled WGS sequence"/>
</dbReference>
<dbReference type="OrthoDB" id="9812066at2"/>
<evidence type="ECO:0000313" key="1">
    <source>
        <dbReference type="EMBL" id="OAS20944.1"/>
    </source>
</evidence>
<name>A0A179S519_9HYPH</name>
<dbReference type="PIRSF" id="PIRSF039032">
    <property type="entry name" value="HigB-2"/>
    <property type="match status" value="1"/>
</dbReference>
<dbReference type="AlphaFoldDB" id="A0A179S519"/>
<gene>
    <name evidence="1" type="ORF">A5481_21630</name>
</gene>
<dbReference type="Pfam" id="PF06296">
    <property type="entry name" value="RelE"/>
    <property type="match status" value="1"/>
</dbReference>
<evidence type="ECO:0008006" key="3">
    <source>
        <dbReference type="Google" id="ProtNLM"/>
    </source>
</evidence>
<accession>A0A179S519</accession>
<sequence length="124" mass="13504">MAYVAAVSKPLHTVVETPDYLADAKRAGMNEADRRRAVDTYAELPGYGEEIQGSGGFRKGRIAGRGKGKSGGYRVVSIYLDEGTPVFLVAVLSKGDRENFSDVEVAEFKKIATAIKAAHRRRRS</sequence>
<organism evidence="1 2">
    <name type="scientific">Methylobacterium platani</name>
    <dbReference type="NCBI Taxonomy" id="427683"/>
    <lineage>
        <taxon>Bacteria</taxon>
        <taxon>Pseudomonadati</taxon>
        <taxon>Pseudomonadota</taxon>
        <taxon>Alphaproteobacteria</taxon>
        <taxon>Hyphomicrobiales</taxon>
        <taxon>Methylobacteriaceae</taxon>
        <taxon>Methylobacterium</taxon>
    </lineage>
</organism>
<dbReference type="STRING" id="427683.A5481_21630"/>
<reference evidence="1 2" key="1">
    <citation type="submission" date="2016-04" db="EMBL/GenBank/DDBJ databases">
        <authorList>
            <person name="Evans L.H."/>
            <person name="Alamgir A."/>
            <person name="Owens N."/>
            <person name="Weber N.D."/>
            <person name="Virtaneva K."/>
            <person name="Barbian K."/>
            <person name="Babar A."/>
            <person name="Rosenke K."/>
        </authorList>
    </citation>
    <scope>NUCLEOTIDE SEQUENCE [LARGE SCALE GENOMIC DNA]</scope>
    <source>
        <strain evidence="1 2">PMB02</strain>
    </source>
</reference>
<dbReference type="EMBL" id="LWHQ01000043">
    <property type="protein sequence ID" value="OAS20944.1"/>
    <property type="molecule type" value="Genomic_DNA"/>
</dbReference>
<dbReference type="RefSeq" id="WP_048437212.1">
    <property type="nucleotide sequence ID" value="NZ_LWHQ01000043.1"/>
</dbReference>